<protein>
    <submittedName>
        <fullName evidence="2">Dyp-type peroxidase</fullName>
    </submittedName>
</protein>
<dbReference type="KEGG" id="halx:M0R89_18620"/>
<dbReference type="GeneID" id="72187257"/>
<dbReference type="EMBL" id="CP096660">
    <property type="protein sequence ID" value="UPV76547.1"/>
    <property type="molecule type" value="Genomic_DNA"/>
</dbReference>
<feature type="region of interest" description="Disordered" evidence="1">
    <location>
        <begin position="368"/>
        <end position="390"/>
    </location>
</feature>
<accession>A0A8U0I039</accession>
<reference evidence="2 3" key="1">
    <citation type="submission" date="2022-04" db="EMBL/GenBank/DDBJ databases">
        <title>Diverse halophilic archaea isolated from saline environments.</title>
        <authorList>
            <person name="Cui H.-L."/>
        </authorList>
    </citation>
    <scope>NUCLEOTIDE SEQUENCE [LARGE SCALE GENOMIC DNA]</scope>
    <source>
        <strain evidence="2 3">XZYJT49</strain>
        <plasmid evidence="2 3">unnamed1</plasmid>
    </source>
</reference>
<keyword evidence="2" id="KW-0560">Oxidoreductase</keyword>
<gene>
    <name evidence="2" type="ORF">M0R89_18620</name>
</gene>
<organism evidence="2 3">
    <name type="scientific">Halorussus limi</name>
    <dbReference type="NCBI Taxonomy" id="2938695"/>
    <lineage>
        <taxon>Archaea</taxon>
        <taxon>Methanobacteriati</taxon>
        <taxon>Methanobacteriota</taxon>
        <taxon>Stenosarchaea group</taxon>
        <taxon>Halobacteria</taxon>
        <taxon>Halobacteriales</taxon>
        <taxon>Haladaptataceae</taxon>
        <taxon>Halorussus</taxon>
    </lineage>
</organism>
<keyword evidence="2" id="KW-0575">Peroxidase</keyword>
<evidence type="ECO:0000313" key="3">
    <source>
        <dbReference type="Proteomes" id="UP000830729"/>
    </source>
</evidence>
<keyword evidence="2" id="KW-0614">Plasmid</keyword>
<feature type="compositionally biased region" description="Low complexity" evidence="1">
    <location>
        <begin position="1"/>
        <end position="18"/>
    </location>
</feature>
<name>A0A8U0I039_9EURY</name>
<proteinExistence type="predicted"/>
<dbReference type="RefSeq" id="WP_248652580.1">
    <property type="nucleotide sequence ID" value="NZ_CP096660.1"/>
</dbReference>
<dbReference type="InterPro" id="IPR055828">
    <property type="entry name" value="DUF7405"/>
</dbReference>
<dbReference type="Proteomes" id="UP000830729">
    <property type="component" value="Plasmid unnamed1"/>
</dbReference>
<dbReference type="InterPro" id="IPR011008">
    <property type="entry name" value="Dimeric_a/b-barrel"/>
</dbReference>
<dbReference type="GO" id="GO:0004601">
    <property type="term" value="F:peroxidase activity"/>
    <property type="evidence" value="ECO:0007669"/>
    <property type="project" value="UniProtKB-KW"/>
</dbReference>
<feature type="region of interest" description="Disordered" evidence="1">
    <location>
        <begin position="1"/>
        <end position="50"/>
    </location>
</feature>
<sequence>MENTGPSEPGASESGPSDPEARELGGSDAGERDPGPSEASGRDAGRGGERGISRRQFAKAAVAIGGASALSACMSRSDDLDVKTGPDDLSTLPARQHAWDEFLNRDQHGNVVAPRHRVLLLLNYAGDGAPSDADRKTAEAAFRSLERAYRRGNDGLLFTVGYSPSYFGRFDAELPDTVDLREPKALAPFEDPEFDCQDAVVHLASDHAEVVLAAEQALIGEKTTVNGVEMAADLSGIFERADRRTGFVGEGLPADHQDVDGIPDSKPVSDDAPLYMGFKSGFQKNQASEDRVTIREGPFAGGTTHQLSKIELNLEQWYQQDSRSQRVGKMFCPVHAEEGLVEGAGDNLGDSAKMEEKGCPAHAEDHARTKGVVGHSQKSARARDDDGSPLMIRRDFDSTDDGQAGLHFVSLQRTISDFVDTRDAMNGEDLAERSAVGQTNNNGILQYMEVLRRGNFLLPPRKHRSLPTPNPV</sequence>
<keyword evidence="3" id="KW-1185">Reference proteome</keyword>
<geneLocation type="plasmid" evidence="2 3">
    <name>unnamed1</name>
</geneLocation>
<feature type="compositionally biased region" description="Basic and acidic residues" evidence="1">
    <location>
        <begin position="19"/>
        <end position="50"/>
    </location>
</feature>
<evidence type="ECO:0000313" key="2">
    <source>
        <dbReference type="EMBL" id="UPV76547.1"/>
    </source>
</evidence>
<feature type="compositionally biased region" description="Basic and acidic residues" evidence="1">
    <location>
        <begin position="381"/>
        <end position="390"/>
    </location>
</feature>
<evidence type="ECO:0000256" key="1">
    <source>
        <dbReference type="SAM" id="MobiDB-lite"/>
    </source>
</evidence>
<dbReference type="AlphaFoldDB" id="A0A8U0I039"/>
<dbReference type="Pfam" id="PF24152">
    <property type="entry name" value="DUF7405"/>
    <property type="match status" value="1"/>
</dbReference>
<dbReference type="SUPFAM" id="SSF54909">
    <property type="entry name" value="Dimeric alpha+beta barrel"/>
    <property type="match status" value="1"/>
</dbReference>